<keyword evidence="6" id="KW-1185">Reference proteome</keyword>
<feature type="region of interest" description="Disordered" evidence="2">
    <location>
        <begin position="409"/>
        <end position="435"/>
    </location>
</feature>
<feature type="signal peptide" evidence="3">
    <location>
        <begin position="1"/>
        <end position="18"/>
    </location>
</feature>
<dbReference type="PANTHER" id="PTHR11062:SF391">
    <property type="entry name" value="PIN DOMAIN-CONTAINING PROTEIN"/>
    <property type="match status" value="1"/>
</dbReference>
<dbReference type="PANTHER" id="PTHR11062">
    <property type="entry name" value="EXOSTOSIN HEPARAN SULFATE GLYCOSYLTRANSFERASE -RELATED"/>
    <property type="match status" value="1"/>
</dbReference>
<sequence>MRVQAALLVAVAARGGAGTQNCTVYIADPGTEFNSASTSEFPGSATPEKHVAHWMHTGLLSSALRTSRIQEARVIFVAHYFLKHQEKGWTLHDWKRQLKGGPARLFNGNTELLRRWRDRPFDFAIAPMLPSCAEVRAPVWLDMARWVVINPWCIYRHGYDIVAPPIVSPSPASDASPRANARRHFITYVGKLRKPYLQPPMTKLRFLMWSHLRAHPNVTFLAEDVQKAAAPYLPSDGSAQPRCAVCKFSCKQCIALPPATAHLPLSVGSMEEVQSRAHYQTYLKNSTFCLVLRGDHENSRRFSEAILAGCVPVLIADMPAWPFARRLDYKKFSYEFSWAGASRDPLLVVNELLRLPAGEIAVKQRELARVRPLFQYRADADRPGAVQQLVQDLCASPTKTTELMSVVARGTHKRPSKPSRGLAGGADGHAKRLGYPGRTSLYELRVSTRR</sequence>
<evidence type="ECO:0000256" key="2">
    <source>
        <dbReference type="SAM" id="MobiDB-lite"/>
    </source>
</evidence>
<dbReference type="InterPro" id="IPR040911">
    <property type="entry name" value="Exostosin_GT47"/>
</dbReference>
<keyword evidence="3" id="KW-0732">Signal</keyword>
<dbReference type="InterPro" id="IPR004263">
    <property type="entry name" value="Exostosin"/>
</dbReference>
<accession>A0A0D3J0D7</accession>
<evidence type="ECO:0000313" key="6">
    <source>
        <dbReference type="Proteomes" id="UP000013827"/>
    </source>
</evidence>
<dbReference type="GeneID" id="17263120"/>
<dbReference type="GO" id="GO:0016757">
    <property type="term" value="F:glycosyltransferase activity"/>
    <property type="evidence" value="ECO:0007669"/>
    <property type="project" value="InterPro"/>
</dbReference>
<dbReference type="Pfam" id="PF03016">
    <property type="entry name" value="Exostosin_GT47"/>
    <property type="match status" value="1"/>
</dbReference>
<proteinExistence type="inferred from homology"/>
<comment type="similarity">
    <text evidence="1">Belongs to the glycosyltransferase 47 family.</text>
</comment>
<dbReference type="PaxDb" id="2903-EOD16972"/>
<protein>
    <recommendedName>
        <fullName evidence="4">Exostosin GT47 domain-containing protein</fullName>
    </recommendedName>
</protein>
<evidence type="ECO:0000259" key="4">
    <source>
        <dbReference type="Pfam" id="PF03016"/>
    </source>
</evidence>
<evidence type="ECO:0000256" key="1">
    <source>
        <dbReference type="ARBA" id="ARBA00010271"/>
    </source>
</evidence>
<dbReference type="STRING" id="2903.R1C4B0"/>
<dbReference type="AlphaFoldDB" id="A0A0D3J0D7"/>
<dbReference type="RefSeq" id="XP_005769401.1">
    <property type="nucleotide sequence ID" value="XM_005769344.1"/>
</dbReference>
<evidence type="ECO:0000256" key="3">
    <source>
        <dbReference type="SAM" id="SignalP"/>
    </source>
</evidence>
<feature type="chain" id="PRO_5044226529" description="Exostosin GT47 domain-containing protein" evidence="3">
    <location>
        <begin position="19"/>
        <end position="450"/>
    </location>
</feature>
<evidence type="ECO:0000313" key="5">
    <source>
        <dbReference type="EnsemblProtists" id="EOD16972"/>
    </source>
</evidence>
<feature type="domain" description="Exostosin GT47" evidence="4">
    <location>
        <begin position="246"/>
        <end position="334"/>
    </location>
</feature>
<name>A0A0D3J0D7_EMIH1</name>
<dbReference type="eggNOG" id="KOG1021">
    <property type="taxonomic scope" value="Eukaryota"/>
</dbReference>
<dbReference type="EnsemblProtists" id="EOD16972">
    <property type="protein sequence ID" value="EOD16972"/>
    <property type="gene ID" value="EMIHUDRAFT_244630"/>
</dbReference>
<reference evidence="6" key="1">
    <citation type="journal article" date="2013" name="Nature">
        <title>Pan genome of the phytoplankton Emiliania underpins its global distribution.</title>
        <authorList>
            <person name="Read B.A."/>
            <person name="Kegel J."/>
            <person name="Klute M.J."/>
            <person name="Kuo A."/>
            <person name="Lefebvre S.C."/>
            <person name="Maumus F."/>
            <person name="Mayer C."/>
            <person name="Miller J."/>
            <person name="Monier A."/>
            <person name="Salamov A."/>
            <person name="Young J."/>
            <person name="Aguilar M."/>
            <person name="Claverie J.M."/>
            <person name="Frickenhaus S."/>
            <person name="Gonzalez K."/>
            <person name="Herman E.K."/>
            <person name="Lin Y.C."/>
            <person name="Napier J."/>
            <person name="Ogata H."/>
            <person name="Sarno A.F."/>
            <person name="Shmutz J."/>
            <person name="Schroeder D."/>
            <person name="de Vargas C."/>
            <person name="Verret F."/>
            <person name="von Dassow P."/>
            <person name="Valentin K."/>
            <person name="Van de Peer Y."/>
            <person name="Wheeler G."/>
            <person name="Dacks J.B."/>
            <person name="Delwiche C.F."/>
            <person name="Dyhrman S.T."/>
            <person name="Glockner G."/>
            <person name="John U."/>
            <person name="Richards T."/>
            <person name="Worden A.Z."/>
            <person name="Zhang X."/>
            <person name="Grigoriev I.V."/>
            <person name="Allen A.E."/>
            <person name="Bidle K."/>
            <person name="Borodovsky M."/>
            <person name="Bowler C."/>
            <person name="Brownlee C."/>
            <person name="Cock J.M."/>
            <person name="Elias M."/>
            <person name="Gladyshev V.N."/>
            <person name="Groth M."/>
            <person name="Guda C."/>
            <person name="Hadaegh A."/>
            <person name="Iglesias-Rodriguez M.D."/>
            <person name="Jenkins J."/>
            <person name="Jones B.M."/>
            <person name="Lawson T."/>
            <person name="Leese F."/>
            <person name="Lindquist E."/>
            <person name="Lobanov A."/>
            <person name="Lomsadze A."/>
            <person name="Malik S.B."/>
            <person name="Marsh M.E."/>
            <person name="Mackinder L."/>
            <person name="Mock T."/>
            <person name="Mueller-Roeber B."/>
            <person name="Pagarete A."/>
            <person name="Parker M."/>
            <person name="Probert I."/>
            <person name="Quesneville H."/>
            <person name="Raines C."/>
            <person name="Rensing S.A."/>
            <person name="Riano-Pachon D.M."/>
            <person name="Richier S."/>
            <person name="Rokitta S."/>
            <person name="Shiraiwa Y."/>
            <person name="Soanes D.M."/>
            <person name="van der Giezen M."/>
            <person name="Wahlund T.M."/>
            <person name="Williams B."/>
            <person name="Wilson W."/>
            <person name="Wolfe G."/>
            <person name="Wurch L.L."/>
        </authorList>
    </citation>
    <scope>NUCLEOTIDE SEQUENCE</scope>
</reference>
<dbReference type="HOGENOM" id="CLU_608953_0_0_1"/>
<reference evidence="5" key="2">
    <citation type="submission" date="2024-10" db="UniProtKB">
        <authorList>
            <consortium name="EnsemblProtists"/>
        </authorList>
    </citation>
    <scope>IDENTIFICATION</scope>
</reference>
<dbReference type="KEGG" id="ehx:EMIHUDRAFT_244630"/>
<dbReference type="Proteomes" id="UP000013827">
    <property type="component" value="Unassembled WGS sequence"/>
</dbReference>
<organism evidence="5 6">
    <name type="scientific">Emiliania huxleyi (strain CCMP1516)</name>
    <dbReference type="NCBI Taxonomy" id="280463"/>
    <lineage>
        <taxon>Eukaryota</taxon>
        <taxon>Haptista</taxon>
        <taxon>Haptophyta</taxon>
        <taxon>Prymnesiophyceae</taxon>
        <taxon>Isochrysidales</taxon>
        <taxon>Noelaerhabdaceae</taxon>
        <taxon>Emiliania</taxon>
    </lineage>
</organism>